<protein>
    <submittedName>
        <fullName evidence="7">Resolvase</fullName>
    </submittedName>
</protein>
<accession>A0A2V4R3X8</accession>
<dbReference type="SMART" id="SM00857">
    <property type="entry name" value="Resolvase"/>
    <property type="match status" value="1"/>
</dbReference>
<dbReference type="InterPro" id="IPR006120">
    <property type="entry name" value="Resolvase_HTH_dom"/>
</dbReference>
<dbReference type="AlphaFoldDB" id="A0A2V4R3X8"/>
<dbReference type="GO" id="GO:0000150">
    <property type="term" value="F:DNA strand exchange activity"/>
    <property type="evidence" value="ECO:0007669"/>
    <property type="project" value="InterPro"/>
</dbReference>
<dbReference type="PROSITE" id="PS51736">
    <property type="entry name" value="RECOMBINASES_3"/>
    <property type="match status" value="1"/>
</dbReference>
<dbReference type="InterPro" id="IPR006119">
    <property type="entry name" value="Resolv_N"/>
</dbReference>
<keyword evidence="3" id="KW-0238">DNA-binding</keyword>
<proteinExistence type="inferred from homology"/>
<dbReference type="InterPro" id="IPR006118">
    <property type="entry name" value="Recombinase_CS"/>
</dbReference>
<dbReference type="PROSITE" id="PS00398">
    <property type="entry name" value="RECOMBINASES_2"/>
    <property type="match status" value="1"/>
</dbReference>
<dbReference type="Gene3D" id="1.10.10.60">
    <property type="entry name" value="Homeodomain-like"/>
    <property type="match status" value="1"/>
</dbReference>
<evidence type="ECO:0000313" key="7">
    <source>
        <dbReference type="EMBL" id="PYD70607.1"/>
    </source>
</evidence>
<dbReference type="Proteomes" id="UP000247371">
    <property type="component" value="Unassembled WGS sequence"/>
</dbReference>
<keyword evidence="4" id="KW-0233">DNA recombination</keyword>
<keyword evidence="8" id="KW-1185">Reference proteome</keyword>
<keyword evidence="2" id="KW-0229">DNA integration</keyword>
<organism evidence="7 8">
    <name type="scientific">Komagataeibacter swingsii</name>
    <dbReference type="NCBI Taxonomy" id="215220"/>
    <lineage>
        <taxon>Bacteria</taxon>
        <taxon>Pseudomonadati</taxon>
        <taxon>Pseudomonadota</taxon>
        <taxon>Alphaproteobacteria</taxon>
        <taxon>Acetobacterales</taxon>
        <taxon>Acetobacteraceae</taxon>
        <taxon>Komagataeibacter</taxon>
    </lineage>
</organism>
<evidence type="ECO:0000256" key="4">
    <source>
        <dbReference type="ARBA" id="ARBA00023172"/>
    </source>
</evidence>
<evidence type="ECO:0000256" key="2">
    <source>
        <dbReference type="ARBA" id="ARBA00022908"/>
    </source>
</evidence>
<dbReference type="EMBL" id="NKUB01000003">
    <property type="protein sequence ID" value="PYD70607.1"/>
    <property type="molecule type" value="Genomic_DNA"/>
</dbReference>
<evidence type="ECO:0000256" key="3">
    <source>
        <dbReference type="ARBA" id="ARBA00023125"/>
    </source>
</evidence>
<evidence type="ECO:0000259" key="6">
    <source>
        <dbReference type="PROSITE" id="PS51736"/>
    </source>
</evidence>
<dbReference type="GO" id="GO:0003677">
    <property type="term" value="F:DNA binding"/>
    <property type="evidence" value="ECO:0007669"/>
    <property type="project" value="UniProtKB-KW"/>
</dbReference>
<dbReference type="RefSeq" id="WP_110556026.1">
    <property type="nucleotide sequence ID" value="NZ_NKUB01000003.1"/>
</dbReference>
<feature type="domain" description="Resolvase/invertase-type recombinase catalytic" evidence="6">
    <location>
        <begin position="1"/>
        <end position="135"/>
    </location>
</feature>
<feature type="active site" description="O-(5'-phospho-DNA)-serine intermediate" evidence="5">
    <location>
        <position position="9"/>
    </location>
</feature>
<dbReference type="GO" id="GO:0015074">
    <property type="term" value="P:DNA integration"/>
    <property type="evidence" value="ECO:0007669"/>
    <property type="project" value="UniProtKB-KW"/>
</dbReference>
<dbReference type="Pfam" id="PF02796">
    <property type="entry name" value="HTH_7"/>
    <property type="match status" value="1"/>
</dbReference>
<evidence type="ECO:0000313" key="8">
    <source>
        <dbReference type="Proteomes" id="UP000247371"/>
    </source>
</evidence>
<dbReference type="InterPro" id="IPR050639">
    <property type="entry name" value="SSR_resolvase"/>
</dbReference>
<dbReference type="Pfam" id="PF00239">
    <property type="entry name" value="Resolvase"/>
    <property type="match status" value="1"/>
</dbReference>
<dbReference type="PANTHER" id="PTHR30461">
    <property type="entry name" value="DNA-INVERTASE FROM LAMBDOID PROPHAGE"/>
    <property type="match status" value="1"/>
</dbReference>
<reference evidence="7 8" key="1">
    <citation type="submission" date="2017-07" db="EMBL/GenBank/DDBJ databases">
        <title>A draft genome sequence of Komagataeibacter swingsii LMG 22125.</title>
        <authorList>
            <person name="Skraban J."/>
            <person name="Cleenwerck I."/>
            <person name="Vandamme P."/>
            <person name="Trcek J."/>
        </authorList>
    </citation>
    <scope>NUCLEOTIDE SEQUENCE [LARGE SCALE GENOMIC DNA]</scope>
    <source>
        <strain evidence="7 8">LMG 22125</strain>
    </source>
</reference>
<name>A0A2V4R3X8_9PROT</name>
<gene>
    <name evidence="7" type="ORF">CFR76_04440</name>
</gene>
<dbReference type="SUPFAM" id="SSF53041">
    <property type="entry name" value="Resolvase-like"/>
    <property type="match status" value="1"/>
</dbReference>
<evidence type="ECO:0000256" key="5">
    <source>
        <dbReference type="PIRSR" id="PIRSR606118-50"/>
    </source>
</evidence>
<dbReference type="PANTHER" id="PTHR30461:SF2">
    <property type="entry name" value="SERINE RECOMBINASE PINE-RELATED"/>
    <property type="match status" value="1"/>
</dbReference>
<sequence>MLIGYARVSTDECTLDVQVWHLRDVGCEAIHEDSLLEDEKARPALRRLLQEVEKGDIVIVYRLDRLARSTQHLLKIAESLRHKDVGLRSISEPWMDTTSPEGRIVMTVFAGIADFERALIRERTAAGRLNARQRGIHMGRPAKLGPAENARIYQMVTQGGLSVADAAGQFNVHKATIYRIISKCRSMERSRES</sequence>
<comment type="similarity">
    <text evidence="1">Belongs to the site-specific recombinase resolvase family.</text>
</comment>
<dbReference type="InterPro" id="IPR036162">
    <property type="entry name" value="Resolvase-like_N_sf"/>
</dbReference>
<dbReference type="Gene3D" id="3.40.50.1390">
    <property type="entry name" value="Resolvase, N-terminal catalytic domain"/>
    <property type="match status" value="1"/>
</dbReference>
<comment type="caution">
    <text evidence="7">The sequence shown here is derived from an EMBL/GenBank/DDBJ whole genome shotgun (WGS) entry which is preliminary data.</text>
</comment>
<dbReference type="CDD" id="cd03768">
    <property type="entry name" value="SR_ResInv"/>
    <property type="match status" value="1"/>
</dbReference>
<evidence type="ECO:0000256" key="1">
    <source>
        <dbReference type="ARBA" id="ARBA00009913"/>
    </source>
</evidence>